<dbReference type="InterPro" id="IPR036390">
    <property type="entry name" value="WH_DNA-bd_sf"/>
</dbReference>
<reference evidence="1 2" key="1">
    <citation type="submission" date="2016-04" db="EMBL/GenBank/DDBJ databases">
        <title>Complete genome sequence of Dokdonella koreensis DS-123T.</title>
        <authorList>
            <person name="Kim J.F."/>
            <person name="Lee H."/>
            <person name="Kwak M.-J."/>
        </authorList>
    </citation>
    <scope>NUCLEOTIDE SEQUENCE [LARGE SCALE GENOMIC DNA]</scope>
    <source>
        <strain evidence="1 2">DS-123</strain>
    </source>
</reference>
<dbReference type="PANTHER" id="PTHR30432:SF1">
    <property type="entry name" value="DNA-BINDING TRANSCRIPTIONAL DUAL REGULATOR MODE"/>
    <property type="match status" value="1"/>
</dbReference>
<name>A0A167GT74_9GAMM</name>
<evidence type="ECO:0000313" key="1">
    <source>
        <dbReference type="EMBL" id="ANB17512.1"/>
    </source>
</evidence>
<accession>A0A167GT74</accession>
<dbReference type="PATRIC" id="fig|1300342.3.peg.1448"/>
<dbReference type="InterPro" id="IPR051815">
    <property type="entry name" value="Molybdate_resp_trans_reg"/>
</dbReference>
<dbReference type="RefSeq" id="WP_067645778.1">
    <property type="nucleotide sequence ID" value="NZ_CP015249.1"/>
</dbReference>
<dbReference type="PANTHER" id="PTHR30432">
    <property type="entry name" value="TRANSCRIPTIONAL REGULATOR MODE"/>
    <property type="match status" value="1"/>
</dbReference>
<dbReference type="OrthoDB" id="9800709at2"/>
<evidence type="ECO:0000313" key="2">
    <source>
        <dbReference type="Proteomes" id="UP000076830"/>
    </source>
</evidence>
<dbReference type="STRING" id="1300342.I596_1486"/>
<dbReference type="EMBL" id="CP015249">
    <property type="protein sequence ID" value="ANB17512.1"/>
    <property type="molecule type" value="Genomic_DNA"/>
</dbReference>
<keyword evidence="2" id="KW-1185">Reference proteome</keyword>
<organism evidence="1 2">
    <name type="scientific">Dokdonella koreensis DS-123</name>
    <dbReference type="NCBI Taxonomy" id="1300342"/>
    <lineage>
        <taxon>Bacteria</taxon>
        <taxon>Pseudomonadati</taxon>
        <taxon>Pseudomonadota</taxon>
        <taxon>Gammaproteobacteria</taxon>
        <taxon>Lysobacterales</taxon>
        <taxon>Rhodanobacteraceae</taxon>
        <taxon>Dokdonella</taxon>
    </lineage>
</organism>
<protein>
    <submittedName>
        <fullName evidence="1">Molybdenum-binding transcriptional regulator, ModE family protein</fullName>
    </submittedName>
</protein>
<dbReference type="Proteomes" id="UP000076830">
    <property type="component" value="Chromosome"/>
</dbReference>
<dbReference type="SUPFAM" id="SSF46785">
    <property type="entry name" value="Winged helix' DNA-binding domain"/>
    <property type="match status" value="1"/>
</dbReference>
<dbReference type="KEGG" id="dko:I596_1486"/>
<dbReference type="InterPro" id="IPR036388">
    <property type="entry name" value="WH-like_DNA-bd_sf"/>
</dbReference>
<sequence>MTRQDLPAVRMPTLSLRVMHGRKGILGPGKADLLEGIRDTGSIAAAGRRMKMSYKRAWQLAEELNTGFRGPLIEASKGGSGGGGAQLTALGHEVLAGYRSIQAACDRAAGKALAALQRQLAPD</sequence>
<proteinExistence type="predicted"/>
<dbReference type="Gene3D" id="1.10.10.10">
    <property type="entry name" value="Winged helix-like DNA-binding domain superfamily/Winged helix DNA-binding domain"/>
    <property type="match status" value="1"/>
</dbReference>
<gene>
    <name evidence="1" type="ORF">I596_1486</name>
</gene>
<dbReference type="AlphaFoldDB" id="A0A167GT74"/>